<evidence type="ECO:0000313" key="2">
    <source>
        <dbReference type="Proteomes" id="UP000077295"/>
    </source>
</evidence>
<organism evidence="1 2">
    <name type="scientific">Enterobacter hormaechei</name>
    <dbReference type="NCBI Taxonomy" id="158836"/>
    <lineage>
        <taxon>Bacteria</taxon>
        <taxon>Pseudomonadati</taxon>
        <taxon>Pseudomonadota</taxon>
        <taxon>Gammaproteobacteria</taxon>
        <taxon>Enterobacterales</taxon>
        <taxon>Enterobacteriaceae</taxon>
        <taxon>Enterobacter</taxon>
        <taxon>Enterobacter cloacae complex</taxon>
    </lineage>
</organism>
<protein>
    <submittedName>
        <fullName evidence="1">Uncharacterized protein</fullName>
    </submittedName>
</protein>
<name>A0ABD7L4Y2_9ENTR</name>
<accession>A0ABD7L4Y2</accession>
<comment type="caution">
    <text evidence="1">The sequence shown here is derived from an EMBL/GenBank/DDBJ whole genome shotgun (WGS) entry which is preliminary data.</text>
</comment>
<evidence type="ECO:0000313" key="1">
    <source>
        <dbReference type="EMBL" id="SAF08828.1"/>
    </source>
</evidence>
<dbReference type="AlphaFoldDB" id="A0ABD7L4Y2"/>
<proteinExistence type="predicted"/>
<dbReference type="Proteomes" id="UP000077295">
    <property type="component" value="Unassembled WGS sequence"/>
</dbReference>
<gene>
    <name evidence="1" type="ORF">SAMEA2273187_04201</name>
</gene>
<sequence length="108" mass="12135">MSNGLLIKAGLTGINKIMTTSNSVNPALSETIFVNVQRKATKKFDFTIIRNVDGSYLISQQAYRVYPSGHEQIKSSKLWLAEDMQVLLSADFMKNRQGRIFLESIAVH</sequence>
<dbReference type="EMBL" id="FKEV01000020">
    <property type="protein sequence ID" value="SAF08828.1"/>
    <property type="molecule type" value="Genomic_DNA"/>
</dbReference>
<reference evidence="1 2" key="1">
    <citation type="submission" date="2016-03" db="EMBL/GenBank/DDBJ databases">
        <authorList>
            <consortium name="Pathogen Informatics"/>
        </authorList>
    </citation>
    <scope>NUCLEOTIDE SEQUENCE [LARGE SCALE GENOMIC DNA]</scope>
    <source>
        <strain evidence="2">e552</strain>
    </source>
</reference>